<sequence>LLLTLLSAHRLARGSTGRLDALRLAGRHALGSALLLGNEEERLQDAGWSTGRHTEGSTGGSLLEEEKSLLLDALGLAGGHAGRGTLLLLRNEKKSLRLLALRSARRHASRGASLLGTLVAAHRVGERSTATARVLLLQHSTVAVVVGYRTSTLVLQHIGTVALLDLNLKGSAVAIVVVVVDGSGEIGKLTTRGKYLAAIVDCREAALTLRTREFTSIRGRNLLALFLFLLLLFLLFLFLIHSRRFYGGCLQLLFLLVLCRRRNCNSRRFLCCTREDEDEEKKEATEA</sequence>
<protein>
    <submittedName>
        <fullName evidence="2">Uncharacterized protein</fullName>
    </submittedName>
</protein>
<reference evidence="3" key="1">
    <citation type="submission" date="2022-10" db="EMBL/GenBank/DDBJ databases">
        <title>Genome assembly of Pristionchus species.</title>
        <authorList>
            <person name="Yoshida K."/>
            <person name="Sommer R.J."/>
        </authorList>
    </citation>
    <scope>NUCLEOTIDE SEQUENCE [LARGE SCALE GENOMIC DNA]</scope>
    <source>
        <strain evidence="3">RS5460</strain>
    </source>
</reference>
<dbReference type="EMBL" id="BTRK01000006">
    <property type="protein sequence ID" value="GMR59482.1"/>
    <property type="molecule type" value="Genomic_DNA"/>
</dbReference>
<organism evidence="2 3">
    <name type="scientific">Pristionchus mayeri</name>
    <dbReference type="NCBI Taxonomy" id="1317129"/>
    <lineage>
        <taxon>Eukaryota</taxon>
        <taxon>Metazoa</taxon>
        <taxon>Ecdysozoa</taxon>
        <taxon>Nematoda</taxon>
        <taxon>Chromadorea</taxon>
        <taxon>Rhabditida</taxon>
        <taxon>Rhabditina</taxon>
        <taxon>Diplogasteromorpha</taxon>
        <taxon>Diplogasteroidea</taxon>
        <taxon>Neodiplogasteridae</taxon>
        <taxon>Pristionchus</taxon>
    </lineage>
</organism>
<dbReference type="Proteomes" id="UP001328107">
    <property type="component" value="Unassembled WGS sequence"/>
</dbReference>
<keyword evidence="1" id="KW-0472">Membrane</keyword>
<keyword evidence="3" id="KW-1185">Reference proteome</keyword>
<dbReference type="AlphaFoldDB" id="A0AAN5DC49"/>
<evidence type="ECO:0000313" key="2">
    <source>
        <dbReference type="EMBL" id="GMR59482.1"/>
    </source>
</evidence>
<name>A0AAN5DC49_9BILA</name>
<feature type="non-terminal residue" evidence="2">
    <location>
        <position position="287"/>
    </location>
</feature>
<feature type="non-terminal residue" evidence="2">
    <location>
        <position position="1"/>
    </location>
</feature>
<proteinExistence type="predicted"/>
<evidence type="ECO:0000256" key="1">
    <source>
        <dbReference type="SAM" id="Phobius"/>
    </source>
</evidence>
<keyword evidence="1" id="KW-1133">Transmembrane helix</keyword>
<accession>A0AAN5DC49</accession>
<evidence type="ECO:0000313" key="3">
    <source>
        <dbReference type="Proteomes" id="UP001328107"/>
    </source>
</evidence>
<keyword evidence="1" id="KW-0812">Transmembrane</keyword>
<gene>
    <name evidence="2" type="ORF">PMAYCL1PPCAC_29677</name>
</gene>
<feature type="transmembrane region" description="Helical" evidence="1">
    <location>
        <begin position="222"/>
        <end position="239"/>
    </location>
</feature>
<comment type="caution">
    <text evidence="2">The sequence shown here is derived from an EMBL/GenBank/DDBJ whole genome shotgun (WGS) entry which is preliminary data.</text>
</comment>